<evidence type="ECO:0000313" key="3">
    <source>
        <dbReference type="EMBL" id="SEM37654.1"/>
    </source>
</evidence>
<dbReference type="GO" id="GO:0015074">
    <property type="term" value="P:DNA integration"/>
    <property type="evidence" value="ECO:0007669"/>
    <property type="project" value="InterPro"/>
</dbReference>
<gene>
    <name evidence="3" type="ORF">SAMN04515666_110192</name>
</gene>
<keyword evidence="1" id="KW-0233">DNA recombination</keyword>
<reference evidence="4" key="1">
    <citation type="submission" date="2016-10" db="EMBL/GenBank/DDBJ databases">
        <authorList>
            <person name="Varghese N."/>
            <person name="Submissions S."/>
        </authorList>
    </citation>
    <scope>NUCLEOTIDE SEQUENCE [LARGE SCALE GENOMIC DNA]</scope>
    <source>
        <strain evidence="4">LMG 26383,CCUG 61248,R- 45681</strain>
    </source>
</reference>
<evidence type="ECO:0000313" key="4">
    <source>
        <dbReference type="Proteomes" id="UP000199664"/>
    </source>
</evidence>
<evidence type="ECO:0000256" key="2">
    <source>
        <dbReference type="SAM" id="MobiDB-lite"/>
    </source>
</evidence>
<feature type="region of interest" description="Disordered" evidence="2">
    <location>
        <begin position="81"/>
        <end position="102"/>
    </location>
</feature>
<dbReference type="RefSeq" id="WP_091841213.1">
    <property type="nucleotide sequence ID" value="NZ_FOAN01000010.1"/>
</dbReference>
<name>A0A1H7XVH4_9HYPH</name>
<sequence length="102" mass="11100">MRKWCDSIAQKHCSIHGIRKAGATTAAVNAASERELMATFGWESPKQAAIYMKTANWRRVTPFGVAKIALSKGGKANKIVPASEGVETQRDNKAENRKEIGA</sequence>
<dbReference type="Proteomes" id="UP000199664">
    <property type="component" value="Unassembled WGS sequence"/>
</dbReference>
<dbReference type="Gene3D" id="1.10.443.10">
    <property type="entry name" value="Intergrase catalytic core"/>
    <property type="match status" value="1"/>
</dbReference>
<accession>A0A1H7XVH4</accession>
<dbReference type="GO" id="GO:0006310">
    <property type="term" value="P:DNA recombination"/>
    <property type="evidence" value="ECO:0007669"/>
    <property type="project" value="UniProtKB-KW"/>
</dbReference>
<feature type="compositionally biased region" description="Basic and acidic residues" evidence="2">
    <location>
        <begin position="87"/>
        <end position="102"/>
    </location>
</feature>
<proteinExistence type="predicted"/>
<dbReference type="OrthoDB" id="7873969at2"/>
<dbReference type="STRING" id="1036779.SAMN04515666_110192"/>
<dbReference type="AlphaFoldDB" id="A0A1H7XVH4"/>
<evidence type="ECO:0000256" key="1">
    <source>
        <dbReference type="ARBA" id="ARBA00023172"/>
    </source>
</evidence>
<protein>
    <recommendedName>
        <fullName evidence="5">Phage integrase family protein</fullName>
    </recommendedName>
</protein>
<dbReference type="GO" id="GO:0003677">
    <property type="term" value="F:DNA binding"/>
    <property type="evidence" value="ECO:0007669"/>
    <property type="project" value="InterPro"/>
</dbReference>
<evidence type="ECO:0008006" key="5">
    <source>
        <dbReference type="Google" id="ProtNLM"/>
    </source>
</evidence>
<organism evidence="3 4">
    <name type="scientific">Bosea lupini</name>
    <dbReference type="NCBI Taxonomy" id="1036779"/>
    <lineage>
        <taxon>Bacteria</taxon>
        <taxon>Pseudomonadati</taxon>
        <taxon>Pseudomonadota</taxon>
        <taxon>Alphaproteobacteria</taxon>
        <taxon>Hyphomicrobiales</taxon>
        <taxon>Boseaceae</taxon>
        <taxon>Bosea</taxon>
    </lineage>
</organism>
<dbReference type="InterPro" id="IPR013762">
    <property type="entry name" value="Integrase-like_cat_sf"/>
</dbReference>
<dbReference type="EMBL" id="FOAN01000010">
    <property type="protein sequence ID" value="SEM37654.1"/>
    <property type="molecule type" value="Genomic_DNA"/>
</dbReference>
<keyword evidence="4" id="KW-1185">Reference proteome</keyword>
<dbReference type="SUPFAM" id="SSF56349">
    <property type="entry name" value="DNA breaking-rejoining enzymes"/>
    <property type="match status" value="1"/>
</dbReference>
<dbReference type="InterPro" id="IPR011010">
    <property type="entry name" value="DNA_brk_join_enz"/>
</dbReference>